<evidence type="ECO:0000313" key="3">
    <source>
        <dbReference type="EMBL" id="MFC5582713.1"/>
    </source>
</evidence>
<dbReference type="Pfam" id="PF12412">
    <property type="entry name" value="DUF3667"/>
    <property type="match status" value="1"/>
</dbReference>
<gene>
    <name evidence="3" type="ORF">ACFPPB_16455</name>
</gene>
<comment type="caution">
    <text evidence="3">The sequence shown here is derived from an EMBL/GenBank/DDBJ whole genome shotgun (WGS) entry which is preliminary data.</text>
</comment>
<keyword evidence="4" id="KW-1185">Reference proteome</keyword>
<sequence>MKPLTSYEGLHCANCGASMQGEFCHECGQSIHSVLKPVHGMFEETLETVLHIDGRIVHTLPPLLLKPGFLTLEYFSGRRVRYIAPFRLMFVLCLLSFFVFHLAIDQVANKIPTNGHPLVNVDSRAIESAASPAEVRKALQDELDDLQRAKESGVLPQNLLDQIDAGTRTLRGTASRRLVELGAAPMSAASIAAPLPVAPAASRDTAKTGDATPDKPRQLTHEPESQPVRIAWLPNVINARLTALGQQLHKNWRTFKHGDAAASAEAKQRMINGVFGALPPTMFVMIPIFAALLKLFYLFRRRLYMEHLIVALHSHAFMFLCLLLITGTGMLSTWLHPHAAWIGYALGWVRGLLVFWVPTYLLIMQKRIYGQGWPMTLLKFWFVGWCYFWLLMLALTVAAALGMAH</sequence>
<evidence type="ECO:0000256" key="2">
    <source>
        <dbReference type="SAM" id="Phobius"/>
    </source>
</evidence>
<evidence type="ECO:0000313" key="4">
    <source>
        <dbReference type="Proteomes" id="UP001596111"/>
    </source>
</evidence>
<dbReference type="EMBL" id="JBHSNG010000022">
    <property type="protein sequence ID" value="MFC5582713.1"/>
    <property type="molecule type" value="Genomic_DNA"/>
</dbReference>
<feature type="transmembrane region" description="Helical" evidence="2">
    <location>
        <begin position="309"/>
        <end position="335"/>
    </location>
</feature>
<proteinExistence type="predicted"/>
<protein>
    <submittedName>
        <fullName evidence="3">DUF3667 domain-containing protein</fullName>
    </submittedName>
</protein>
<feature type="transmembrane region" description="Helical" evidence="2">
    <location>
        <begin position="384"/>
        <end position="404"/>
    </location>
</feature>
<keyword evidence="2" id="KW-0472">Membrane</keyword>
<dbReference type="InterPro" id="IPR022134">
    <property type="entry name" value="DUF3667"/>
</dbReference>
<dbReference type="RefSeq" id="WP_377329062.1">
    <property type="nucleotide sequence ID" value="NZ_JBHSNG010000022.1"/>
</dbReference>
<accession>A0ABW0T140</accession>
<keyword evidence="2" id="KW-0812">Transmembrane</keyword>
<feature type="transmembrane region" description="Helical" evidence="2">
    <location>
        <begin position="341"/>
        <end position="363"/>
    </location>
</feature>
<feature type="transmembrane region" description="Helical" evidence="2">
    <location>
        <begin position="277"/>
        <end position="297"/>
    </location>
</feature>
<dbReference type="Proteomes" id="UP001596111">
    <property type="component" value="Unassembled WGS sequence"/>
</dbReference>
<organism evidence="3 4">
    <name type="scientific">Rhodanobacter terrae</name>
    <dbReference type="NCBI Taxonomy" id="418647"/>
    <lineage>
        <taxon>Bacteria</taxon>
        <taxon>Pseudomonadati</taxon>
        <taxon>Pseudomonadota</taxon>
        <taxon>Gammaproteobacteria</taxon>
        <taxon>Lysobacterales</taxon>
        <taxon>Rhodanobacteraceae</taxon>
        <taxon>Rhodanobacter</taxon>
    </lineage>
</organism>
<feature type="region of interest" description="Disordered" evidence="1">
    <location>
        <begin position="199"/>
        <end position="224"/>
    </location>
</feature>
<feature type="compositionally biased region" description="Basic and acidic residues" evidence="1">
    <location>
        <begin position="204"/>
        <end position="224"/>
    </location>
</feature>
<name>A0ABW0T140_9GAMM</name>
<feature type="transmembrane region" description="Helical" evidence="2">
    <location>
        <begin position="86"/>
        <end position="104"/>
    </location>
</feature>
<keyword evidence="2" id="KW-1133">Transmembrane helix</keyword>
<reference evidence="4" key="1">
    <citation type="journal article" date="2019" name="Int. J. Syst. Evol. Microbiol.">
        <title>The Global Catalogue of Microorganisms (GCM) 10K type strain sequencing project: providing services to taxonomists for standard genome sequencing and annotation.</title>
        <authorList>
            <consortium name="The Broad Institute Genomics Platform"/>
            <consortium name="The Broad Institute Genome Sequencing Center for Infectious Disease"/>
            <person name="Wu L."/>
            <person name="Ma J."/>
        </authorList>
    </citation>
    <scope>NUCLEOTIDE SEQUENCE [LARGE SCALE GENOMIC DNA]</scope>
    <source>
        <strain evidence="4">CGMCC 1.13587</strain>
    </source>
</reference>
<evidence type="ECO:0000256" key="1">
    <source>
        <dbReference type="SAM" id="MobiDB-lite"/>
    </source>
</evidence>